<evidence type="ECO:0000313" key="3">
    <source>
        <dbReference type="EMBL" id="CAF3320648.1"/>
    </source>
</evidence>
<evidence type="ECO:0000313" key="6">
    <source>
        <dbReference type="EMBL" id="CAF4267646.1"/>
    </source>
</evidence>
<dbReference type="Proteomes" id="UP000663825">
    <property type="component" value="Unassembled WGS sequence"/>
</dbReference>
<proteinExistence type="predicted"/>
<name>A0A817QR52_9BILA</name>
<evidence type="ECO:0000313" key="7">
    <source>
        <dbReference type="EMBL" id="CAF4288707.1"/>
    </source>
</evidence>
<organism evidence="1 11">
    <name type="scientific">Rotaria socialis</name>
    <dbReference type="NCBI Taxonomy" id="392032"/>
    <lineage>
        <taxon>Eukaryota</taxon>
        <taxon>Metazoa</taxon>
        <taxon>Spiralia</taxon>
        <taxon>Gnathifera</taxon>
        <taxon>Rotifera</taxon>
        <taxon>Eurotatoria</taxon>
        <taxon>Bdelloidea</taxon>
        <taxon>Philodinida</taxon>
        <taxon>Philodinidae</taxon>
        <taxon>Rotaria</taxon>
    </lineage>
</organism>
<dbReference type="Proteomes" id="UP000663873">
    <property type="component" value="Unassembled WGS sequence"/>
</dbReference>
<protein>
    <submittedName>
        <fullName evidence="1">Uncharacterized protein</fullName>
    </submittedName>
</protein>
<dbReference type="Proteomes" id="UP000663833">
    <property type="component" value="Unassembled WGS sequence"/>
</dbReference>
<evidence type="ECO:0000313" key="8">
    <source>
        <dbReference type="EMBL" id="CAF4589463.1"/>
    </source>
</evidence>
<dbReference type="EMBL" id="CAJOBP010001493">
    <property type="protein sequence ID" value="CAF4288707.1"/>
    <property type="molecule type" value="Genomic_DNA"/>
</dbReference>
<dbReference type="EMBL" id="CAJOBQ010003010">
    <property type="protein sequence ID" value="CAF4589463.1"/>
    <property type="molecule type" value="Genomic_DNA"/>
</dbReference>
<dbReference type="AlphaFoldDB" id="A0A817QR52"/>
<reference evidence="1" key="1">
    <citation type="submission" date="2021-02" db="EMBL/GenBank/DDBJ databases">
        <authorList>
            <person name="Nowell W R."/>
        </authorList>
    </citation>
    <scope>NUCLEOTIDE SEQUENCE</scope>
</reference>
<evidence type="ECO:0000313" key="4">
    <source>
        <dbReference type="EMBL" id="CAF3354844.1"/>
    </source>
</evidence>
<dbReference type="EMBL" id="CAJOBO010000661">
    <property type="protein sequence ID" value="CAF4267646.1"/>
    <property type="molecule type" value="Genomic_DNA"/>
</dbReference>
<dbReference type="EMBL" id="CAJNXB010002238">
    <property type="protein sequence ID" value="CAF3228010.1"/>
    <property type="molecule type" value="Genomic_DNA"/>
</dbReference>
<dbReference type="EMBL" id="CAJOBR010001784">
    <property type="protein sequence ID" value="CAF4635225.1"/>
    <property type="molecule type" value="Genomic_DNA"/>
</dbReference>
<dbReference type="Proteomes" id="UP000663869">
    <property type="component" value="Unassembled WGS sequence"/>
</dbReference>
<dbReference type="Proteomes" id="UP000663848">
    <property type="component" value="Unassembled WGS sequence"/>
</dbReference>
<dbReference type="EMBL" id="CAJNYV010002492">
    <property type="protein sequence ID" value="CAF3484293.1"/>
    <property type="molecule type" value="Genomic_DNA"/>
</dbReference>
<dbReference type="EMBL" id="CAJNYD010000182">
    <property type="protein sequence ID" value="CAF3226401.1"/>
    <property type="molecule type" value="Genomic_DNA"/>
</dbReference>
<dbReference type="Proteomes" id="UP000663865">
    <property type="component" value="Unassembled WGS sequence"/>
</dbReference>
<dbReference type="EMBL" id="CAJNYU010000373">
    <property type="protein sequence ID" value="CAF3354844.1"/>
    <property type="molecule type" value="Genomic_DNA"/>
</dbReference>
<accession>A0A817QR52</accession>
<dbReference type="EMBL" id="CAJNYT010000057">
    <property type="protein sequence ID" value="CAF3320648.1"/>
    <property type="molecule type" value="Genomic_DNA"/>
</dbReference>
<evidence type="ECO:0000313" key="1">
    <source>
        <dbReference type="EMBL" id="CAF3226401.1"/>
    </source>
</evidence>
<sequence>MPRSSSPFLYEQLTGEIIFSHLTASICKHIILPKKNHHQSRHFLSKDAETQSIFKYTKKFLMIDNHPLTGFDELEADLFFKFCFNESICLHIPTNLKNDLFIIDKHEQPIYTAEEKIIDDILSNDFDLTSMIFPDKSPSAIDDDNQSYNSEPSTIFNKRYCLFESTINVENLQKKLLQLERLLAFFYIAPFISINTL</sequence>
<dbReference type="OrthoDB" id="10061039at2759"/>
<gene>
    <name evidence="4" type="ORF">FME351_LOCUS4851</name>
    <name evidence="3" type="ORF">GRG538_LOCUS2392</name>
    <name evidence="6" type="ORF">HFQ381_LOCUS11464</name>
    <name evidence="5" type="ORF">KIK155_LOCUS14713</name>
    <name evidence="1" type="ORF">LUA448_LOCUS3514</name>
    <name evidence="9" type="ORF">QYT958_LOCUS13753</name>
    <name evidence="2" type="ORF">TIS948_LOCUS13958</name>
    <name evidence="10" type="ORF">TOA249_LOCUS23926</name>
    <name evidence="8" type="ORF">TSG867_LOCUS27106</name>
    <name evidence="7" type="ORF">UJA718_LOCUS11871</name>
</gene>
<evidence type="ECO:0000313" key="9">
    <source>
        <dbReference type="EMBL" id="CAF4635225.1"/>
    </source>
</evidence>
<dbReference type="Proteomes" id="UP000663872">
    <property type="component" value="Unassembled WGS sequence"/>
</dbReference>
<keyword evidence="12" id="KW-1185">Reference proteome</keyword>
<evidence type="ECO:0000313" key="2">
    <source>
        <dbReference type="EMBL" id="CAF3228010.1"/>
    </source>
</evidence>
<evidence type="ECO:0000313" key="10">
    <source>
        <dbReference type="EMBL" id="CAF4810182.1"/>
    </source>
</evidence>
<evidence type="ECO:0000313" key="11">
    <source>
        <dbReference type="Proteomes" id="UP000663833"/>
    </source>
</evidence>
<dbReference type="Proteomes" id="UP000663838">
    <property type="component" value="Unassembled WGS sequence"/>
</dbReference>
<dbReference type="Proteomes" id="UP000663851">
    <property type="component" value="Unassembled WGS sequence"/>
</dbReference>
<dbReference type="EMBL" id="CAJOBS010002367">
    <property type="protein sequence ID" value="CAF4810182.1"/>
    <property type="molecule type" value="Genomic_DNA"/>
</dbReference>
<comment type="caution">
    <text evidence="1">The sequence shown here is derived from an EMBL/GenBank/DDBJ whole genome shotgun (WGS) entry which is preliminary data.</text>
</comment>
<dbReference type="Proteomes" id="UP000663862">
    <property type="component" value="Unassembled WGS sequence"/>
</dbReference>
<evidence type="ECO:0000313" key="12">
    <source>
        <dbReference type="Proteomes" id="UP000663873"/>
    </source>
</evidence>
<evidence type="ECO:0000313" key="5">
    <source>
        <dbReference type="EMBL" id="CAF3484293.1"/>
    </source>
</evidence>